<dbReference type="EMBL" id="CP012418">
    <property type="protein sequence ID" value="AOE49495.1"/>
    <property type="molecule type" value="Genomic_DNA"/>
</dbReference>
<dbReference type="InterPro" id="IPR043128">
    <property type="entry name" value="Rev_trsase/Diguanyl_cyclase"/>
</dbReference>
<organism evidence="6 7">
    <name type="scientific">Kangiella sediminilitoris</name>
    <dbReference type="NCBI Taxonomy" id="1144748"/>
    <lineage>
        <taxon>Bacteria</taxon>
        <taxon>Pseudomonadati</taxon>
        <taxon>Pseudomonadota</taxon>
        <taxon>Gammaproteobacteria</taxon>
        <taxon>Kangiellales</taxon>
        <taxon>Kangiellaceae</taxon>
        <taxon>Kangiella</taxon>
    </lineage>
</organism>
<dbReference type="InterPro" id="IPR035965">
    <property type="entry name" value="PAS-like_dom_sf"/>
</dbReference>
<comment type="cofactor">
    <cofactor evidence="1">
        <name>Mg(2+)</name>
        <dbReference type="ChEBI" id="CHEBI:18420"/>
    </cofactor>
</comment>
<dbReference type="InterPro" id="IPR000700">
    <property type="entry name" value="PAS-assoc_C"/>
</dbReference>
<dbReference type="InterPro" id="IPR000160">
    <property type="entry name" value="GGDEF_dom"/>
</dbReference>
<dbReference type="SMART" id="SM00091">
    <property type="entry name" value="PAS"/>
    <property type="match status" value="1"/>
</dbReference>
<reference evidence="7" key="1">
    <citation type="submission" date="2015-08" db="EMBL/GenBank/DDBJ databases">
        <authorList>
            <person name="Kim K.M."/>
        </authorList>
    </citation>
    <scope>NUCLEOTIDE SEQUENCE [LARGE SCALE GENOMIC DNA]</scope>
    <source>
        <strain evidence="7">KCTC 23892</strain>
    </source>
</reference>
<evidence type="ECO:0000259" key="4">
    <source>
        <dbReference type="PROSITE" id="PS50113"/>
    </source>
</evidence>
<dbReference type="GO" id="GO:0003824">
    <property type="term" value="F:catalytic activity"/>
    <property type="evidence" value="ECO:0007669"/>
    <property type="project" value="UniProtKB-ARBA"/>
</dbReference>
<dbReference type="FunFam" id="3.30.70.270:FF:000001">
    <property type="entry name" value="Diguanylate cyclase domain protein"/>
    <property type="match status" value="1"/>
</dbReference>
<dbReference type="SUPFAM" id="SSF55073">
    <property type="entry name" value="Nucleotide cyclase"/>
    <property type="match status" value="1"/>
</dbReference>
<name>A0A1B3B9P4_9GAMM</name>
<sequence precursor="true">MMVNNMAKKSVKIPSKLLSAALAAAVDGVVIAEKSGSDFLIIYTNPAFEKITGYSQEEVLGKDCRMLNQNARDQDAIATIRKALREQQPCHVTLLNHRKNGDAFWNELSLSPVFSDEGELTHYIGVQKDATERVNQRKKIEEMATKDHLTKLPNRRYYNEEISQLWGVHQRLQATIAFAFIDIDEFKKYNDNYGHLEGDKALKAVAKKVSERFVRSGDLVARFGGEEFVIVTTLDSDPDNFIEALDELRQSILDLKIENKYSEVSPYITVSIGVFYGVPRKNSRPSDFVDLADSAMYEAKRSGKNQVKVVNNVENGAFKPAS</sequence>
<dbReference type="PANTHER" id="PTHR46663">
    <property type="entry name" value="DIGUANYLATE CYCLASE DGCT-RELATED"/>
    <property type="match status" value="1"/>
</dbReference>
<evidence type="ECO:0000256" key="2">
    <source>
        <dbReference type="SAM" id="SignalP"/>
    </source>
</evidence>
<dbReference type="NCBIfam" id="TIGR00229">
    <property type="entry name" value="sensory_box"/>
    <property type="match status" value="1"/>
</dbReference>
<dbReference type="SUPFAM" id="SSF55785">
    <property type="entry name" value="PYP-like sensor domain (PAS domain)"/>
    <property type="match status" value="1"/>
</dbReference>
<evidence type="ECO:0000259" key="3">
    <source>
        <dbReference type="PROSITE" id="PS50112"/>
    </source>
</evidence>
<feature type="signal peptide" evidence="2">
    <location>
        <begin position="1"/>
        <end position="24"/>
    </location>
</feature>
<gene>
    <name evidence="6" type="ORF">KS2013_771</name>
</gene>
<dbReference type="AlphaFoldDB" id="A0A1B3B9P4"/>
<keyword evidence="7" id="KW-1185">Reference proteome</keyword>
<dbReference type="PANTHER" id="PTHR46663:SF4">
    <property type="entry name" value="DIGUANYLATE CYCLASE DGCT-RELATED"/>
    <property type="match status" value="1"/>
</dbReference>
<dbReference type="Pfam" id="PF13426">
    <property type="entry name" value="PAS_9"/>
    <property type="match status" value="1"/>
</dbReference>
<feature type="domain" description="PAC" evidence="4">
    <location>
        <begin position="88"/>
        <end position="142"/>
    </location>
</feature>
<dbReference type="SMART" id="SM00086">
    <property type="entry name" value="PAC"/>
    <property type="match status" value="1"/>
</dbReference>
<feature type="domain" description="PAS" evidence="3">
    <location>
        <begin position="14"/>
        <end position="87"/>
    </location>
</feature>
<dbReference type="InterPro" id="IPR000014">
    <property type="entry name" value="PAS"/>
</dbReference>
<accession>A0A1B3B9P4</accession>
<dbReference type="CDD" id="cd00130">
    <property type="entry name" value="PAS"/>
    <property type="match status" value="1"/>
</dbReference>
<dbReference type="Gene3D" id="3.30.70.270">
    <property type="match status" value="1"/>
</dbReference>
<evidence type="ECO:0000259" key="5">
    <source>
        <dbReference type="PROSITE" id="PS50887"/>
    </source>
</evidence>
<evidence type="ECO:0000256" key="1">
    <source>
        <dbReference type="ARBA" id="ARBA00001946"/>
    </source>
</evidence>
<dbReference type="InterPro" id="IPR001610">
    <property type="entry name" value="PAC"/>
</dbReference>
<dbReference type="Gene3D" id="3.30.450.20">
    <property type="entry name" value="PAS domain"/>
    <property type="match status" value="1"/>
</dbReference>
<dbReference type="PROSITE" id="PS50113">
    <property type="entry name" value="PAC"/>
    <property type="match status" value="1"/>
</dbReference>
<dbReference type="InterPro" id="IPR052163">
    <property type="entry name" value="DGC-Regulatory_Protein"/>
</dbReference>
<protein>
    <submittedName>
        <fullName evidence="6">Diguanylate cyclase with PAS/PAC sensor</fullName>
    </submittedName>
</protein>
<dbReference type="KEGG" id="ksd:KS2013_771"/>
<dbReference type="SMART" id="SM00267">
    <property type="entry name" value="GGDEF"/>
    <property type="match status" value="1"/>
</dbReference>
<evidence type="ECO:0000313" key="7">
    <source>
        <dbReference type="Proteomes" id="UP000094147"/>
    </source>
</evidence>
<dbReference type="CDD" id="cd01949">
    <property type="entry name" value="GGDEF"/>
    <property type="match status" value="1"/>
</dbReference>
<proteinExistence type="predicted"/>
<dbReference type="NCBIfam" id="TIGR00254">
    <property type="entry name" value="GGDEF"/>
    <property type="match status" value="1"/>
</dbReference>
<dbReference type="PROSITE" id="PS50112">
    <property type="entry name" value="PAS"/>
    <property type="match status" value="1"/>
</dbReference>
<feature type="chain" id="PRO_5008544051" evidence="2">
    <location>
        <begin position="25"/>
        <end position="322"/>
    </location>
</feature>
<dbReference type="InterPro" id="IPR029787">
    <property type="entry name" value="Nucleotide_cyclase"/>
</dbReference>
<dbReference type="PROSITE" id="PS50887">
    <property type="entry name" value="GGDEF"/>
    <property type="match status" value="1"/>
</dbReference>
<dbReference type="Pfam" id="PF00990">
    <property type="entry name" value="GGDEF"/>
    <property type="match status" value="1"/>
</dbReference>
<dbReference type="STRING" id="1144748.KS2013_771"/>
<dbReference type="Proteomes" id="UP000094147">
    <property type="component" value="Chromosome"/>
</dbReference>
<evidence type="ECO:0000313" key="6">
    <source>
        <dbReference type="EMBL" id="AOE49495.1"/>
    </source>
</evidence>
<feature type="domain" description="GGDEF" evidence="5">
    <location>
        <begin position="174"/>
        <end position="312"/>
    </location>
</feature>
<keyword evidence="2" id="KW-0732">Signal</keyword>